<evidence type="ECO:0000259" key="11">
    <source>
        <dbReference type="PROSITE" id="PS50880"/>
    </source>
</evidence>
<comment type="function">
    <text evidence="10">Releases the supercoiling and torsional tension of DNA, which is introduced during the DNA replication and transcription, by transiently cleaving and rejoining one strand of the DNA duplex. Introduces a single-strand break via transesterification at a target site in duplex DNA. The scissile phosphodiester is attacked by the catalytic tyrosine of the enzyme, resulting in the formation of a DNA-(5'-phosphotyrosyl)-enzyme intermediate and the expulsion of a 3'-OH DNA strand. The free DNA strand then undergoes passage around the unbroken strand, thus removing DNA supercoils. Finally, in the religation step, the DNA 3'-OH attacks the covalent intermediate to expel the active-site tyrosine and restore the DNA phosphodiester backbone.</text>
</comment>
<accession>A0ABM5UVR4</accession>
<evidence type="ECO:0000256" key="1">
    <source>
        <dbReference type="ARBA" id="ARBA00000213"/>
    </source>
</evidence>
<sequence>MVKSLVVVESPAKAKTIEKYLGKDFKVMASYGHVRDLIPKEGAVDPADNFKMYYQTIERNSRHMEAIAKALKTCENLFLATDPDREGEAIAWHVKQLLETKNSLKNKNFARVVFYQITKKAVQNAIEYPRDISMDLVNAQQARRALDYLVGFNLSPLLWLKIRPGLSAGRVQSPALRMIVEREIEIENFKSQKYCTIHADCQFQQQSFDARLIEFQNEKIEQFSITREKTAQAICKTVTEAAGGKLTVTKVLKRERKRNPAPPFITSTMQQEAARKLGFSASKTMQIAQQLYEGIEIGDEGAMGLITYMRTDSVTLEPEAMEEVRELINKKYGQENVPKEVRVYKTKSKNAQEAHEAIRPASVFQLPENLKKYLTSDQLKLYTLIWKRTVACQMIEATLHTVAVNLAAPNALFRANGSTLVKPGFITVYQETSDDSKKDDEGEGGMLPPLEEGQIIAITDIKSEQHFTEPPPSYTEASLVKALEEHDIGRPSTYASIITTLKNRKYVEVDNKRFVATDVGRIVNRFLTHYFTKYVGYGFTAKLEDELDDIAQGEKTWIPVLEAFWSPFKNLVDVTKKTVKRSDVTQEKIDEKCPKCGVQLSIRLGKRGRFIGCTAYPDCDYTRNVTDIAAEASQQLIEGRQCLECQSNLVIKSGRYGKFIGCSGYPNCRYMESLEKAKDTRVTCPKCNKGTIFQRKSRRGKIFYSCERYPDCDYAIWNMPISKECPKCHWPILSVKTTKSRGTEKVCPQKSCNFTKPYPEGETEINE</sequence>
<dbReference type="Pfam" id="PF01751">
    <property type="entry name" value="Toprim"/>
    <property type="match status" value="1"/>
</dbReference>
<comment type="catalytic activity">
    <reaction evidence="1 10">
        <text>ATP-independent breakage of single-stranded DNA, followed by passage and rejoining.</text>
        <dbReference type="EC" id="5.6.2.1"/>
    </reaction>
</comment>
<evidence type="ECO:0000256" key="9">
    <source>
        <dbReference type="ARBA" id="ARBA00023235"/>
    </source>
</evidence>
<dbReference type="PANTHER" id="PTHR42785:SF1">
    <property type="entry name" value="DNA TOPOISOMERASE"/>
    <property type="match status" value="1"/>
</dbReference>
<protein>
    <recommendedName>
        <fullName evidence="10">DNA topoisomerase 1</fullName>
        <ecNumber evidence="10">5.6.2.1</ecNumber>
    </recommendedName>
    <alternativeName>
        <fullName evidence="10">DNA topoisomerase I</fullName>
    </alternativeName>
</protein>
<dbReference type="CDD" id="cd03363">
    <property type="entry name" value="TOPRIM_TopoIA_TopoI"/>
    <property type="match status" value="1"/>
</dbReference>
<dbReference type="Pfam" id="PF01396">
    <property type="entry name" value="Zn_ribbon_Top1"/>
    <property type="match status" value="3"/>
</dbReference>
<name>A0ABM5UVR4_9COXI</name>
<gene>
    <name evidence="10 13" type="primary">topA</name>
    <name evidence="13" type="ORF">CleRT_15300</name>
</gene>
<dbReference type="PROSITE" id="PS50880">
    <property type="entry name" value="TOPRIM"/>
    <property type="match status" value="1"/>
</dbReference>
<keyword evidence="5" id="KW-0862">Zinc</keyword>
<dbReference type="EMBL" id="CP011126">
    <property type="protein sequence ID" value="AKQ34009.1"/>
    <property type="molecule type" value="Genomic_DNA"/>
</dbReference>
<dbReference type="Gene3D" id="1.10.290.10">
    <property type="entry name" value="Topoisomerase I, domain 4"/>
    <property type="match status" value="1"/>
</dbReference>
<dbReference type="InterPro" id="IPR034149">
    <property type="entry name" value="TOPRIM_TopoI"/>
</dbReference>
<feature type="site" description="Interaction with DNA" evidence="10">
    <location>
        <position position="144"/>
    </location>
</feature>
<evidence type="ECO:0000256" key="8">
    <source>
        <dbReference type="ARBA" id="ARBA00023125"/>
    </source>
</evidence>
<dbReference type="PROSITE" id="PS52039">
    <property type="entry name" value="TOPO_IA_2"/>
    <property type="match status" value="1"/>
</dbReference>
<keyword evidence="9 10" id="KW-0413">Isomerase</keyword>
<feature type="site" description="Interaction with DNA" evidence="10">
    <location>
        <position position="504"/>
    </location>
</feature>
<dbReference type="CDD" id="cd00186">
    <property type="entry name" value="TOP1Ac"/>
    <property type="match status" value="1"/>
</dbReference>
<organism evidence="13 14">
    <name type="scientific">Candidatus Coxiella mudrowiae</name>
    <dbReference type="NCBI Taxonomy" id="2054173"/>
    <lineage>
        <taxon>Bacteria</taxon>
        <taxon>Pseudomonadati</taxon>
        <taxon>Pseudomonadota</taxon>
        <taxon>Gammaproteobacteria</taxon>
        <taxon>Legionellales</taxon>
        <taxon>Coxiellaceae</taxon>
        <taxon>Coxiella</taxon>
    </lineage>
</organism>
<comment type="caution">
    <text evidence="10">Lacks conserved residue(s) required for the propagation of feature annotation.</text>
</comment>
<dbReference type="InterPro" id="IPR000380">
    <property type="entry name" value="Topo_IA"/>
</dbReference>
<feature type="domain" description="Topo IA-type catalytic" evidence="12">
    <location>
        <begin position="133"/>
        <end position="572"/>
    </location>
</feature>
<dbReference type="InterPro" id="IPR028612">
    <property type="entry name" value="Topoisom_1_IA"/>
</dbReference>
<dbReference type="InterPro" id="IPR013824">
    <property type="entry name" value="Topo_IA_cen_sub1"/>
</dbReference>
<feature type="region of interest" description="Interaction with DNA" evidence="10">
    <location>
        <begin position="167"/>
        <end position="172"/>
    </location>
</feature>
<dbReference type="SMART" id="SM00493">
    <property type="entry name" value="TOPRIM"/>
    <property type="match status" value="1"/>
</dbReference>
<dbReference type="InterPro" id="IPR005733">
    <property type="entry name" value="TopoI_bac-type"/>
</dbReference>
<keyword evidence="4" id="KW-0863">Zinc-finger</keyword>
<dbReference type="InterPro" id="IPR006171">
    <property type="entry name" value="TOPRIM_dom"/>
</dbReference>
<dbReference type="PANTHER" id="PTHR42785">
    <property type="entry name" value="DNA TOPOISOMERASE, TYPE IA, CORE"/>
    <property type="match status" value="1"/>
</dbReference>
<dbReference type="InterPro" id="IPR023405">
    <property type="entry name" value="Topo_IA_core_domain"/>
</dbReference>
<dbReference type="InterPro" id="IPR023406">
    <property type="entry name" value="Topo_IA_AS"/>
</dbReference>
<dbReference type="Proteomes" id="UP000063965">
    <property type="component" value="Chromosome"/>
</dbReference>
<evidence type="ECO:0000256" key="6">
    <source>
        <dbReference type="ARBA" id="ARBA00022842"/>
    </source>
</evidence>
<dbReference type="HAMAP" id="MF_00952">
    <property type="entry name" value="Topoisom_1_prok"/>
    <property type="match status" value="1"/>
</dbReference>
<evidence type="ECO:0000256" key="10">
    <source>
        <dbReference type="HAMAP-Rule" id="MF_00952"/>
    </source>
</evidence>
<dbReference type="Gene3D" id="3.40.50.140">
    <property type="match status" value="1"/>
</dbReference>
<keyword evidence="3" id="KW-0479">Metal-binding</keyword>
<feature type="site" description="Interaction with DNA" evidence="10">
    <location>
        <position position="310"/>
    </location>
</feature>
<dbReference type="InterPro" id="IPR013826">
    <property type="entry name" value="Topo_IA_cen_sub3"/>
</dbReference>
<evidence type="ECO:0000313" key="14">
    <source>
        <dbReference type="Proteomes" id="UP000063965"/>
    </source>
</evidence>
<dbReference type="InterPro" id="IPR013498">
    <property type="entry name" value="Topo_IA_Znf"/>
</dbReference>
<evidence type="ECO:0000256" key="5">
    <source>
        <dbReference type="ARBA" id="ARBA00022833"/>
    </source>
</evidence>
<dbReference type="InterPro" id="IPR003601">
    <property type="entry name" value="Topo_IA_2"/>
</dbReference>
<feature type="site" description="Interaction with DNA" evidence="10">
    <location>
        <position position="33"/>
    </location>
</feature>
<evidence type="ECO:0000259" key="12">
    <source>
        <dbReference type="PROSITE" id="PS52039"/>
    </source>
</evidence>
<evidence type="ECO:0000256" key="7">
    <source>
        <dbReference type="ARBA" id="ARBA00023029"/>
    </source>
</evidence>
<dbReference type="Gene3D" id="1.10.460.10">
    <property type="entry name" value="Topoisomerase I, domain 2"/>
    <property type="match status" value="1"/>
</dbReference>
<feature type="active site" description="O-(5'-phospho-DNA)-tyrosine intermediate" evidence="10">
    <location>
        <position position="308"/>
    </location>
</feature>
<evidence type="ECO:0000313" key="13">
    <source>
        <dbReference type="EMBL" id="AKQ34009.1"/>
    </source>
</evidence>
<dbReference type="NCBIfam" id="TIGR01051">
    <property type="entry name" value="topA_bact"/>
    <property type="match status" value="1"/>
</dbReference>
<feature type="site" description="Interaction with DNA" evidence="10">
    <location>
        <position position="159"/>
    </location>
</feature>
<keyword evidence="6" id="KW-0460">Magnesium</keyword>
<comment type="similarity">
    <text evidence="2 10">Belongs to the type IA topoisomerase family.</text>
</comment>
<dbReference type="SUPFAM" id="SSF57783">
    <property type="entry name" value="Zinc beta-ribbon"/>
    <property type="match status" value="2"/>
</dbReference>
<feature type="site" description="Interaction with DNA" evidence="10">
    <location>
        <position position="147"/>
    </location>
</feature>
<evidence type="ECO:0000256" key="3">
    <source>
        <dbReference type="ARBA" id="ARBA00022723"/>
    </source>
</evidence>
<keyword evidence="8 10" id="KW-0238">DNA-binding</keyword>
<dbReference type="EC" id="5.6.2.1" evidence="10"/>
<evidence type="ECO:0000256" key="4">
    <source>
        <dbReference type="ARBA" id="ARBA00022771"/>
    </source>
</evidence>
<dbReference type="SUPFAM" id="SSF56712">
    <property type="entry name" value="Prokaryotic type I DNA topoisomerase"/>
    <property type="match status" value="1"/>
</dbReference>
<comment type="subunit">
    <text evidence="10">Monomer.</text>
</comment>
<dbReference type="InterPro" id="IPR013825">
    <property type="entry name" value="Topo_IA_cen_sub2"/>
</dbReference>
<reference evidence="13 14" key="1">
    <citation type="journal article" date="2015" name="Genome Biol. Evol.">
        <title>Distinctive Genome Reduction Rates Revealed by Genomic Analyses of Two Coxiella-Like Endosymbionts in Ticks.</title>
        <authorList>
            <person name="Gottlieb Y."/>
            <person name="Lalzar I."/>
            <person name="Klasson L."/>
        </authorList>
    </citation>
    <scope>NUCLEOTIDE SEQUENCE [LARGE SCALE GENOMIC DNA]</scope>
    <source>
        <strain evidence="13 14">CRt</strain>
    </source>
</reference>
<dbReference type="SMART" id="SM00437">
    <property type="entry name" value="TOP1Ac"/>
    <property type="match status" value="1"/>
</dbReference>
<dbReference type="PROSITE" id="PS00396">
    <property type="entry name" value="TOPO_IA_1"/>
    <property type="match status" value="1"/>
</dbReference>
<feature type="domain" description="Toprim" evidence="11">
    <location>
        <begin position="3"/>
        <end position="113"/>
    </location>
</feature>
<dbReference type="Pfam" id="PF01131">
    <property type="entry name" value="Topoisom_bac"/>
    <property type="match status" value="1"/>
</dbReference>
<keyword evidence="14" id="KW-1185">Reference proteome</keyword>
<proteinExistence type="inferred from homology"/>
<dbReference type="PRINTS" id="PR00417">
    <property type="entry name" value="PRTPISMRASEI"/>
</dbReference>
<dbReference type="Gene3D" id="2.70.20.10">
    <property type="entry name" value="Topoisomerase I, domain 3"/>
    <property type="match status" value="1"/>
</dbReference>
<dbReference type="RefSeq" id="WP_048875690.1">
    <property type="nucleotide sequence ID" value="NZ_CP011126.1"/>
</dbReference>
<dbReference type="InterPro" id="IPR003602">
    <property type="entry name" value="Topo_IA_DNA-bd_dom"/>
</dbReference>
<feature type="site" description="Interaction with DNA" evidence="10">
    <location>
        <position position="143"/>
    </location>
</feature>
<dbReference type="InterPro" id="IPR013497">
    <property type="entry name" value="Topo_IA_cen"/>
</dbReference>
<dbReference type="Gene3D" id="3.30.65.10">
    <property type="entry name" value="Bacterial Topoisomerase I, domain 1"/>
    <property type="match status" value="3"/>
</dbReference>
<keyword evidence="7 10" id="KW-0799">Topoisomerase</keyword>
<evidence type="ECO:0000256" key="2">
    <source>
        <dbReference type="ARBA" id="ARBA00009446"/>
    </source>
</evidence>
<dbReference type="SMART" id="SM00436">
    <property type="entry name" value="TOP1Bc"/>
    <property type="match status" value="1"/>
</dbReference>